<dbReference type="InterPro" id="IPR029460">
    <property type="entry name" value="DNAPol_HHH"/>
</dbReference>
<keyword evidence="8" id="KW-0234">DNA repair</keyword>
<dbReference type="Gene3D" id="3.20.20.140">
    <property type="entry name" value="Metal-dependent hydrolases"/>
    <property type="match status" value="1"/>
</dbReference>
<dbReference type="NCBIfam" id="TIGR00594">
    <property type="entry name" value="polc"/>
    <property type="match status" value="1"/>
</dbReference>
<keyword evidence="4" id="KW-0548">Nucleotidyltransferase</keyword>
<dbReference type="SMART" id="SM00481">
    <property type="entry name" value="POLIIIAc"/>
    <property type="match status" value="1"/>
</dbReference>
<feature type="region of interest" description="Disordered" evidence="10">
    <location>
        <begin position="1059"/>
        <end position="1095"/>
    </location>
</feature>
<dbReference type="SUPFAM" id="SSF89550">
    <property type="entry name" value="PHP domain-like"/>
    <property type="match status" value="1"/>
</dbReference>
<dbReference type="InterPro" id="IPR040982">
    <property type="entry name" value="DNA_pol3_finger"/>
</dbReference>
<gene>
    <name evidence="12" type="ORF">CRI94_14150</name>
</gene>
<dbReference type="PANTHER" id="PTHR32294">
    <property type="entry name" value="DNA POLYMERASE III SUBUNIT ALPHA"/>
    <property type="match status" value="1"/>
</dbReference>
<evidence type="ECO:0000256" key="7">
    <source>
        <dbReference type="ARBA" id="ARBA00022932"/>
    </source>
</evidence>
<dbReference type="Pfam" id="PF14579">
    <property type="entry name" value="HHH_6"/>
    <property type="match status" value="1"/>
</dbReference>
<dbReference type="EMBL" id="PDEQ01000007">
    <property type="protein sequence ID" value="PEN12652.1"/>
    <property type="molecule type" value="Genomic_DNA"/>
</dbReference>
<dbReference type="AlphaFoldDB" id="A0A2A8CVD4"/>
<dbReference type="GO" id="GO:0006281">
    <property type="term" value="P:DNA repair"/>
    <property type="evidence" value="ECO:0007669"/>
    <property type="project" value="UniProtKB-KW"/>
</dbReference>
<dbReference type="InterPro" id="IPR016195">
    <property type="entry name" value="Pol/histidinol_Pase-like"/>
</dbReference>
<dbReference type="Proteomes" id="UP000220102">
    <property type="component" value="Unassembled WGS sequence"/>
</dbReference>
<evidence type="ECO:0000256" key="9">
    <source>
        <dbReference type="ARBA" id="ARBA00049244"/>
    </source>
</evidence>
<evidence type="ECO:0000256" key="4">
    <source>
        <dbReference type="ARBA" id="ARBA00022695"/>
    </source>
</evidence>
<dbReference type="OrthoDB" id="9803237at2"/>
<dbReference type="InterPro" id="IPR011708">
    <property type="entry name" value="DNA_pol3_alpha_NTPase_dom"/>
</dbReference>
<keyword evidence="13" id="KW-1185">Reference proteome</keyword>
<reference evidence="12 13" key="1">
    <citation type="submission" date="2017-10" db="EMBL/GenBank/DDBJ databases">
        <title>Draft genome of Longibacter Salinarum.</title>
        <authorList>
            <person name="Goh K.M."/>
            <person name="Shamsir M.S."/>
            <person name="Lim S.W."/>
        </authorList>
    </citation>
    <scope>NUCLEOTIDE SEQUENCE [LARGE SCALE GENOMIC DNA]</scope>
    <source>
        <strain evidence="12 13">KCTC 52045</strain>
    </source>
</reference>
<evidence type="ECO:0000256" key="8">
    <source>
        <dbReference type="ARBA" id="ARBA00023204"/>
    </source>
</evidence>
<dbReference type="PANTHER" id="PTHR32294:SF4">
    <property type="entry name" value="ERROR-PRONE DNA POLYMERASE"/>
    <property type="match status" value="1"/>
</dbReference>
<keyword evidence="6" id="KW-0227">DNA damage</keyword>
<keyword evidence="7" id="KW-0239">DNA-directed DNA polymerase</keyword>
<evidence type="ECO:0000259" key="11">
    <source>
        <dbReference type="SMART" id="SM00481"/>
    </source>
</evidence>
<dbReference type="InterPro" id="IPR004013">
    <property type="entry name" value="PHP_dom"/>
</dbReference>
<evidence type="ECO:0000313" key="13">
    <source>
        <dbReference type="Proteomes" id="UP000220102"/>
    </source>
</evidence>
<comment type="caution">
    <text evidence="12">The sequence shown here is derived from an EMBL/GenBank/DDBJ whole genome shotgun (WGS) entry which is preliminary data.</text>
</comment>
<sequence length="1095" mass="122076">MVHLHTRSWFSFQDGGSSPEDLARRAAELGIPSVALTDRHGVYGAVRFQKACREHGVHPVIGAEVDVAPVWDEEDAGANAAPLVLLAASRDGYQHLCRILTAAHLRDREAPFATLSDLSTHAGELFCLTGTYHSRCWSLVDARRHDGAVRWIRTLERIFGDHLSIEISNHLRPGDKKRMQRLDRLAEATGVPLAATGDVRYAIREHYQRYDLLTCIREGVTVFDAHPARPRNAEALLRGEAASRRLIPYPGAWDRATEIARACRVDLIPDALTTPAARYDADLPPEAYLRRLCRTALRDRYAPGNRAEARRRLNDELQTIRDLGLDEFFLVVREIVEEARNRGIRCKGRGSAANSIVAYLLGITGVDPIAHNLLFERFLHRGRKGTPDIDVDFDSDRRDEVIRWMEERFGIEQTAMTATLVTYRLRSALRETAKALGWPLDLISDLTAQVPGRGAAYVSDFSERIRRTLGDTPLVDTLLKMTAALDGCPRHLGLHSGGMVLSRTPLAHYTPVQQSANGVRVVQFDKHDVEALGLVKFDVLGLRMLATLSEATDLMRRHQTDAAQDALPLDDLPLDDVQTFNLIRTGKTVGLFQIESQGQMHLLAKHQPESFGDLITEIALFRPGPLQGNMVDPFVRRRRGQAKVTYDHPSLRPILHDTYGIILFQEQVLEVAHQFANMPLEDADKFRRLMSSFRDPGEMEDMRQRFVDGAVENGATEETAHSVFDKVAGFVGYGFCRSHAAAFAQTVYQSAYLKAHHPAPFFAAVMQHRPGMYSQMTLEEEARRFGVVIRGPDIHRSGVRFDLEPCADAGTGWAIRKPLASVKHVSPEDAQEIVWARLDGPFESVEDLYTRVAMDVDAFRSLARAGALDSISGSSRGALWEVGVLHQRLGEPGRQLDRTLFDQPVVVEADVPDLPELDESERLSWDLQTHAAARRHPMTLARRTLQDLEIRTVDTCFRFGRYVPLNPTGPPPRLTVAGLAILRQRPSSASGVTFLTVEDETGFIQCIVYPKVWAAYEHVLTAGHVIVRGPLQVDGNWRGLVVEEAWRLDGIFGGYEGHPSASGGRDRWIRGLSSEQEDTTPTLLPDSSSEGSSVD</sequence>
<keyword evidence="5" id="KW-0235">DNA replication</keyword>
<proteinExistence type="predicted"/>
<dbReference type="Pfam" id="PF07733">
    <property type="entry name" value="DNA_pol3_alpha"/>
    <property type="match status" value="1"/>
</dbReference>
<dbReference type="Pfam" id="PF02811">
    <property type="entry name" value="PHP"/>
    <property type="match status" value="1"/>
</dbReference>
<evidence type="ECO:0000256" key="1">
    <source>
        <dbReference type="ARBA" id="ARBA00012417"/>
    </source>
</evidence>
<dbReference type="GO" id="GO:0008408">
    <property type="term" value="F:3'-5' exonuclease activity"/>
    <property type="evidence" value="ECO:0007669"/>
    <property type="project" value="InterPro"/>
</dbReference>
<dbReference type="GO" id="GO:0006260">
    <property type="term" value="P:DNA replication"/>
    <property type="evidence" value="ECO:0007669"/>
    <property type="project" value="UniProtKB-KW"/>
</dbReference>
<evidence type="ECO:0000256" key="6">
    <source>
        <dbReference type="ARBA" id="ARBA00022763"/>
    </source>
</evidence>
<dbReference type="Pfam" id="PF17657">
    <property type="entry name" value="DNA_pol3_finger"/>
    <property type="match status" value="1"/>
</dbReference>
<evidence type="ECO:0000256" key="2">
    <source>
        <dbReference type="ARBA" id="ARBA00022490"/>
    </source>
</evidence>
<protein>
    <recommendedName>
        <fullName evidence="1">DNA-directed DNA polymerase</fullName>
        <ecNumber evidence="1">2.7.7.7</ecNumber>
    </recommendedName>
</protein>
<evidence type="ECO:0000256" key="5">
    <source>
        <dbReference type="ARBA" id="ARBA00022705"/>
    </source>
</evidence>
<evidence type="ECO:0000313" key="12">
    <source>
        <dbReference type="EMBL" id="PEN12652.1"/>
    </source>
</evidence>
<dbReference type="CDD" id="cd04485">
    <property type="entry name" value="DnaE_OBF"/>
    <property type="match status" value="1"/>
</dbReference>
<dbReference type="InterPro" id="IPR003141">
    <property type="entry name" value="Pol/His_phosphatase_N"/>
</dbReference>
<evidence type="ECO:0000256" key="10">
    <source>
        <dbReference type="SAM" id="MobiDB-lite"/>
    </source>
</evidence>
<feature type="compositionally biased region" description="Polar residues" evidence="10">
    <location>
        <begin position="1079"/>
        <end position="1095"/>
    </location>
</feature>
<keyword evidence="2" id="KW-0963">Cytoplasm</keyword>
<evidence type="ECO:0000256" key="3">
    <source>
        <dbReference type="ARBA" id="ARBA00022679"/>
    </source>
</evidence>
<dbReference type="GO" id="GO:0003887">
    <property type="term" value="F:DNA-directed DNA polymerase activity"/>
    <property type="evidence" value="ECO:0007669"/>
    <property type="project" value="UniProtKB-KW"/>
</dbReference>
<comment type="catalytic activity">
    <reaction evidence="9">
        <text>DNA(n) + a 2'-deoxyribonucleoside 5'-triphosphate = DNA(n+1) + diphosphate</text>
        <dbReference type="Rhea" id="RHEA:22508"/>
        <dbReference type="Rhea" id="RHEA-COMP:17339"/>
        <dbReference type="Rhea" id="RHEA-COMP:17340"/>
        <dbReference type="ChEBI" id="CHEBI:33019"/>
        <dbReference type="ChEBI" id="CHEBI:61560"/>
        <dbReference type="ChEBI" id="CHEBI:173112"/>
        <dbReference type="EC" id="2.7.7.7"/>
    </reaction>
</comment>
<organism evidence="12 13">
    <name type="scientific">Longibacter salinarum</name>
    <dbReference type="NCBI Taxonomy" id="1850348"/>
    <lineage>
        <taxon>Bacteria</taxon>
        <taxon>Pseudomonadati</taxon>
        <taxon>Rhodothermota</taxon>
        <taxon>Rhodothermia</taxon>
        <taxon>Rhodothermales</taxon>
        <taxon>Salisaetaceae</taxon>
        <taxon>Longibacter</taxon>
    </lineage>
</organism>
<dbReference type="Gene3D" id="1.10.150.870">
    <property type="match status" value="1"/>
</dbReference>
<dbReference type="InterPro" id="IPR004805">
    <property type="entry name" value="DnaE2/DnaE/PolC"/>
</dbReference>
<keyword evidence="3" id="KW-0808">Transferase</keyword>
<feature type="domain" description="Polymerase/histidinol phosphatase N-terminal" evidence="11">
    <location>
        <begin position="2"/>
        <end position="69"/>
    </location>
</feature>
<dbReference type="RefSeq" id="WP_098077102.1">
    <property type="nucleotide sequence ID" value="NZ_PDEQ01000007.1"/>
</dbReference>
<accession>A0A2A8CVD4</accession>
<dbReference type="EC" id="2.7.7.7" evidence="1"/>
<name>A0A2A8CVD4_9BACT</name>